<dbReference type="CDD" id="cd00882">
    <property type="entry name" value="Ras_like_GTPase"/>
    <property type="match status" value="1"/>
</dbReference>
<dbReference type="STRING" id="742152.A0A2H3IUH5"/>
<dbReference type="AlphaFoldDB" id="A0A2H3IUH5"/>
<evidence type="ECO:0000256" key="1">
    <source>
        <dbReference type="ARBA" id="ARBA00022658"/>
    </source>
</evidence>
<feature type="compositionally biased region" description="Low complexity" evidence="3">
    <location>
        <begin position="370"/>
        <end position="384"/>
    </location>
</feature>
<dbReference type="PANTHER" id="PTHR23113:SF348">
    <property type="entry name" value="GUANYL-NUCLEOTIDE EXCHANGE FACTOR RASGEF, PUTATIVE (AFU_ORTHOLOGUE AFUA_1G04700)-RELATED"/>
    <property type="match status" value="1"/>
</dbReference>
<gene>
    <name evidence="6" type="ORF">WOLCODRAFT_135225</name>
</gene>
<feature type="compositionally biased region" description="Low complexity" evidence="3">
    <location>
        <begin position="46"/>
        <end position="58"/>
    </location>
</feature>
<feature type="region of interest" description="Disordered" evidence="3">
    <location>
        <begin position="659"/>
        <end position="684"/>
    </location>
</feature>
<feature type="compositionally biased region" description="Polar residues" evidence="3">
    <location>
        <begin position="385"/>
        <end position="418"/>
    </location>
</feature>
<dbReference type="SMART" id="SM00147">
    <property type="entry name" value="RasGEF"/>
    <property type="match status" value="1"/>
</dbReference>
<evidence type="ECO:0000259" key="4">
    <source>
        <dbReference type="PROSITE" id="PS50009"/>
    </source>
</evidence>
<proteinExistence type="predicted"/>
<dbReference type="Gene3D" id="1.10.840.10">
    <property type="entry name" value="Ras guanine-nucleotide exchange factors catalytic domain"/>
    <property type="match status" value="1"/>
</dbReference>
<accession>A0A2H3IUH5</accession>
<dbReference type="OMA" id="SCFAQMR"/>
<feature type="compositionally biased region" description="Low complexity" evidence="3">
    <location>
        <begin position="478"/>
        <end position="495"/>
    </location>
</feature>
<dbReference type="GO" id="GO:0005886">
    <property type="term" value="C:plasma membrane"/>
    <property type="evidence" value="ECO:0007669"/>
    <property type="project" value="TreeGrafter"/>
</dbReference>
<feature type="domain" description="Ras-GEF" evidence="4">
    <location>
        <begin position="760"/>
        <end position="991"/>
    </location>
</feature>
<feature type="region of interest" description="Disordered" evidence="3">
    <location>
        <begin position="1"/>
        <end position="138"/>
    </location>
</feature>
<evidence type="ECO:0000256" key="3">
    <source>
        <dbReference type="SAM" id="MobiDB-lite"/>
    </source>
</evidence>
<feature type="compositionally biased region" description="Polar residues" evidence="3">
    <location>
        <begin position="107"/>
        <end position="120"/>
    </location>
</feature>
<dbReference type="CDD" id="cd06224">
    <property type="entry name" value="REM"/>
    <property type="match status" value="1"/>
</dbReference>
<dbReference type="OrthoDB" id="28357at2759"/>
<feature type="compositionally biased region" description="Low complexity" evidence="3">
    <location>
        <begin position="16"/>
        <end position="27"/>
    </location>
</feature>
<dbReference type="PROSITE" id="PS50212">
    <property type="entry name" value="RASGEF_NTER"/>
    <property type="match status" value="1"/>
</dbReference>
<dbReference type="Proteomes" id="UP000218811">
    <property type="component" value="Unassembled WGS sequence"/>
</dbReference>
<feature type="compositionally biased region" description="Basic and acidic residues" evidence="3">
    <location>
        <begin position="455"/>
        <end position="468"/>
    </location>
</feature>
<dbReference type="PANTHER" id="PTHR23113">
    <property type="entry name" value="GUANINE NUCLEOTIDE EXCHANGE FACTOR"/>
    <property type="match status" value="1"/>
</dbReference>
<evidence type="ECO:0000313" key="6">
    <source>
        <dbReference type="EMBL" id="PCH33622.1"/>
    </source>
</evidence>
<evidence type="ECO:0000256" key="2">
    <source>
        <dbReference type="PROSITE-ProRule" id="PRU00168"/>
    </source>
</evidence>
<name>A0A2H3IUH5_WOLCO</name>
<dbReference type="InterPro" id="IPR000651">
    <property type="entry name" value="Ras-like_Gua-exchang_fac_N"/>
</dbReference>
<dbReference type="PROSITE" id="PS50009">
    <property type="entry name" value="RASGEF_CAT"/>
    <property type="match status" value="1"/>
</dbReference>
<dbReference type="InterPro" id="IPR008937">
    <property type="entry name" value="Ras-like_GEF"/>
</dbReference>
<dbReference type="Gene3D" id="1.20.870.10">
    <property type="entry name" value="Son of sevenless (SoS) protein Chain: S domain 1"/>
    <property type="match status" value="1"/>
</dbReference>
<dbReference type="GO" id="GO:0007265">
    <property type="term" value="P:Ras protein signal transduction"/>
    <property type="evidence" value="ECO:0007669"/>
    <property type="project" value="TreeGrafter"/>
</dbReference>
<dbReference type="Pfam" id="PF00617">
    <property type="entry name" value="RasGEF"/>
    <property type="match status" value="1"/>
</dbReference>
<dbReference type="EMBL" id="KB467831">
    <property type="protein sequence ID" value="PCH33622.1"/>
    <property type="molecule type" value="Genomic_DNA"/>
</dbReference>
<dbReference type="GO" id="GO:0005085">
    <property type="term" value="F:guanyl-nucleotide exchange factor activity"/>
    <property type="evidence" value="ECO:0007669"/>
    <property type="project" value="UniProtKB-KW"/>
</dbReference>
<feature type="region of interest" description="Disordered" evidence="3">
    <location>
        <begin position="999"/>
        <end position="1024"/>
    </location>
</feature>
<feature type="compositionally biased region" description="Basic and acidic residues" evidence="3">
    <location>
        <begin position="74"/>
        <end position="83"/>
    </location>
</feature>
<dbReference type="InterPro" id="IPR023578">
    <property type="entry name" value="Ras_GEF_dom_sf"/>
</dbReference>
<sequence>MPSNLAPPQEAPQRGPTPSLPSDSTPSAFRAFSRERDKRSVPPLPTTSRSRGTSISTSTDRDEREGASFFDGSEVERSDDLPRRARRSTTISRQTLPPPGELGLPSRLQNMNSVPNISTGQPPPPIVPTRSSSLKSPNQKTAMSVDTHIPPLPQAHQISIAVIGAAGCGKSTVIRKGLKAYMLSEPIPTSLLVSPTTPDDDSSFTYSYRIGRISVGPNQPDCILRVLEVDISALDLSQCGAQQWEKSSLDGVVICYDAGRQDSFLHIADCLHEFSHLKLPMVVLACKSDLESRVNREHAAAVTLEYDVGLIEVCTVNQAGKEKIRTAFEWLFKAIFYGMQPSGSARSDRDGYRNPASPSVLGSTPPWDISRASSATPTTATVVSQQMAQLHTPTHPLSQSQTPMQTLSQPPSQTSTGTPVPAQLFRLPSPNSATSSRTPTTPTSPTRARSTSDLLSEHEKSRREEREQYSVGRTPLAGSSGSPVVRSRGSLNALSGNGGSKEGLTAVDESIEMSREASMRESRAPPWMTLDELLNKLLFMAVSDDDPTFISHFFLTYRRFASPRSILLAMQRRMRALDNPTGDPMFACYAQLRICLLLDKWMEQYPGDFAVSGASSALTALIKSMLSKTYLLHYGASFLQFLEHIPKLKDRDSVWALKVDEESDDSPVPSEDEGIATVDLDAPDPAPVKALDKENSLSSPNIPVAPRDRKSSLPLTAKAFVMGGTLSSQSNSAGGDIIDQSSRQFLKRLCQVGEDMYKVDNKEIAQEITRVEAQFFLMIEPRHWLQHVFVQGKKNPETDPIAKYNHISNHIADWTVSLILCYDKPKQRARQIEKLVDIALELRFMHNYSALRAVVAGINSATFEGDRSLEQFKTKAARKWRKFQSFDHLLQSVRSHQKYRMALRNTKDACIPALEIHLSDLIRAHEGNSDYHDDDPSKIHWAKFNMMAKFIDIITQCQDACRTTAAKEYKEARGAPDYLLLLKDDWLMDIEMQRSRIAPPDAEGAEEVFKSDPQRTFSRDTSHQSKDAQILRKIFFW</sequence>
<keyword evidence="1 2" id="KW-0344">Guanine-nucleotide releasing factor</keyword>
<dbReference type="Pfam" id="PF00618">
    <property type="entry name" value="RasGEF_N"/>
    <property type="match status" value="1"/>
</dbReference>
<dbReference type="Gene3D" id="3.40.50.300">
    <property type="entry name" value="P-loop containing nucleotide triphosphate hydrolases"/>
    <property type="match status" value="1"/>
</dbReference>
<dbReference type="InterPro" id="IPR001895">
    <property type="entry name" value="RASGEF_cat_dom"/>
</dbReference>
<feature type="region of interest" description="Disordered" evidence="3">
    <location>
        <begin position="344"/>
        <end position="505"/>
    </location>
</feature>
<feature type="compositionally biased region" description="Basic and acidic residues" evidence="3">
    <location>
        <begin position="1007"/>
        <end position="1024"/>
    </location>
</feature>
<feature type="domain" description="N-terminal Ras-GEF" evidence="5">
    <location>
        <begin position="521"/>
        <end position="646"/>
    </location>
</feature>
<dbReference type="SUPFAM" id="SSF48366">
    <property type="entry name" value="Ras GEF"/>
    <property type="match status" value="1"/>
</dbReference>
<keyword evidence="7" id="KW-1185">Reference proteome</keyword>
<dbReference type="SUPFAM" id="SSF52540">
    <property type="entry name" value="P-loop containing nucleoside triphosphate hydrolases"/>
    <property type="match status" value="1"/>
</dbReference>
<feature type="compositionally biased region" description="Polar residues" evidence="3">
    <location>
        <begin position="129"/>
        <end position="138"/>
    </location>
</feature>
<feature type="compositionally biased region" description="Low complexity" evidence="3">
    <location>
        <begin position="428"/>
        <end position="452"/>
    </location>
</feature>
<reference evidence="6 7" key="1">
    <citation type="journal article" date="2012" name="Science">
        <title>The Paleozoic origin of enzymatic lignin decomposition reconstructed from 31 fungal genomes.</title>
        <authorList>
            <person name="Floudas D."/>
            <person name="Binder M."/>
            <person name="Riley R."/>
            <person name="Barry K."/>
            <person name="Blanchette R.A."/>
            <person name="Henrissat B."/>
            <person name="Martinez A.T."/>
            <person name="Otillar R."/>
            <person name="Spatafora J.W."/>
            <person name="Yadav J.S."/>
            <person name="Aerts A."/>
            <person name="Benoit I."/>
            <person name="Boyd A."/>
            <person name="Carlson A."/>
            <person name="Copeland A."/>
            <person name="Coutinho P.M."/>
            <person name="de Vries R.P."/>
            <person name="Ferreira P."/>
            <person name="Findley K."/>
            <person name="Foster B."/>
            <person name="Gaskell J."/>
            <person name="Glotzer D."/>
            <person name="Gorecki P."/>
            <person name="Heitman J."/>
            <person name="Hesse C."/>
            <person name="Hori C."/>
            <person name="Igarashi K."/>
            <person name="Jurgens J.A."/>
            <person name="Kallen N."/>
            <person name="Kersten P."/>
            <person name="Kohler A."/>
            <person name="Kuees U."/>
            <person name="Kumar T.K.A."/>
            <person name="Kuo A."/>
            <person name="LaButti K."/>
            <person name="Larrondo L.F."/>
            <person name="Lindquist E."/>
            <person name="Ling A."/>
            <person name="Lombard V."/>
            <person name="Lucas S."/>
            <person name="Lundell T."/>
            <person name="Martin R."/>
            <person name="McLaughlin D.J."/>
            <person name="Morgenstern I."/>
            <person name="Morin E."/>
            <person name="Murat C."/>
            <person name="Nagy L.G."/>
            <person name="Nolan M."/>
            <person name="Ohm R.A."/>
            <person name="Patyshakuliyeva A."/>
            <person name="Rokas A."/>
            <person name="Ruiz-Duenas F.J."/>
            <person name="Sabat G."/>
            <person name="Salamov A."/>
            <person name="Samejima M."/>
            <person name="Schmutz J."/>
            <person name="Slot J.C."/>
            <person name="St John F."/>
            <person name="Stenlid J."/>
            <person name="Sun H."/>
            <person name="Sun S."/>
            <person name="Syed K."/>
            <person name="Tsang A."/>
            <person name="Wiebenga A."/>
            <person name="Young D."/>
            <person name="Pisabarro A."/>
            <person name="Eastwood D.C."/>
            <person name="Martin F."/>
            <person name="Cullen D."/>
            <person name="Grigoriev I.V."/>
            <person name="Hibbett D.S."/>
        </authorList>
    </citation>
    <scope>NUCLEOTIDE SEQUENCE [LARGE SCALE GENOMIC DNA]</scope>
    <source>
        <strain evidence="6 7">MD-104</strain>
    </source>
</reference>
<evidence type="ECO:0000313" key="7">
    <source>
        <dbReference type="Proteomes" id="UP000218811"/>
    </source>
</evidence>
<evidence type="ECO:0000259" key="5">
    <source>
        <dbReference type="PROSITE" id="PS50212"/>
    </source>
</evidence>
<organism evidence="6 7">
    <name type="scientific">Wolfiporia cocos (strain MD-104)</name>
    <name type="common">Brown rot fungus</name>
    <dbReference type="NCBI Taxonomy" id="742152"/>
    <lineage>
        <taxon>Eukaryota</taxon>
        <taxon>Fungi</taxon>
        <taxon>Dikarya</taxon>
        <taxon>Basidiomycota</taxon>
        <taxon>Agaricomycotina</taxon>
        <taxon>Agaricomycetes</taxon>
        <taxon>Polyporales</taxon>
        <taxon>Phaeolaceae</taxon>
        <taxon>Wolfiporia</taxon>
    </lineage>
</organism>
<dbReference type="InterPro" id="IPR027417">
    <property type="entry name" value="P-loop_NTPase"/>
</dbReference>
<protein>
    <submittedName>
        <fullName evidence="6">Ras GEF</fullName>
    </submittedName>
</protein>
<feature type="compositionally biased region" description="Acidic residues" evidence="3">
    <location>
        <begin position="661"/>
        <end position="674"/>
    </location>
</feature>
<dbReference type="InterPro" id="IPR036964">
    <property type="entry name" value="RASGEF_cat_dom_sf"/>
</dbReference>